<evidence type="ECO:0000256" key="11">
    <source>
        <dbReference type="ARBA" id="ARBA00023136"/>
    </source>
</evidence>
<feature type="transmembrane region" description="Helical" evidence="13">
    <location>
        <begin position="142"/>
        <end position="166"/>
    </location>
</feature>
<comment type="caution">
    <text evidence="15">The sequence shown here is derived from an EMBL/GenBank/DDBJ whole genome shotgun (WGS) entry which is preliminary data.</text>
</comment>
<dbReference type="Proteomes" id="UP001597158">
    <property type="component" value="Unassembled WGS sequence"/>
</dbReference>
<dbReference type="Pfam" id="PF01292">
    <property type="entry name" value="Ni_hydr_CYTB"/>
    <property type="match status" value="1"/>
</dbReference>
<dbReference type="InterPro" id="IPR011577">
    <property type="entry name" value="Cyt_b561_bac/Ni-Hgenase"/>
</dbReference>
<evidence type="ECO:0000256" key="9">
    <source>
        <dbReference type="ARBA" id="ARBA00022989"/>
    </source>
</evidence>
<dbReference type="InterPro" id="IPR016174">
    <property type="entry name" value="Di-haem_cyt_TM"/>
</dbReference>
<comment type="similarity">
    <text evidence="12">Belongs to the cytochrome b561 family.</text>
</comment>
<feature type="transmembrane region" description="Helical" evidence="13">
    <location>
        <begin position="87"/>
        <end position="108"/>
    </location>
</feature>
<dbReference type="Gene3D" id="1.20.950.20">
    <property type="entry name" value="Transmembrane di-heme cytochromes, Chain C"/>
    <property type="match status" value="1"/>
</dbReference>
<keyword evidence="10" id="KW-0408">Iron</keyword>
<keyword evidence="7" id="KW-0479">Metal-binding</keyword>
<keyword evidence="16" id="KW-1185">Reference proteome</keyword>
<dbReference type="InterPro" id="IPR052168">
    <property type="entry name" value="Cytochrome_b561_oxidase"/>
</dbReference>
<keyword evidence="11 13" id="KW-0472">Membrane</keyword>
<evidence type="ECO:0000256" key="4">
    <source>
        <dbReference type="ARBA" id="ARBA00022475"/>
    </source>
</evidence>
<evidence type="ECO:0000256" key="6">
    <source>
        <dbReference type="ARBA" id="ARBA00022692"/>
    </source>
</evidence>
<evidence type="ECO:0000313" key="15">
    <source>
        <dbReference type="EMBL" id="MFD1264498.1"/>
    </source>
</evidence>
<comment type="cofactor">
    <cofactor evidence="1">
        <name>heme b</name>
        <dbReference type="ChEBI" id="CHEBI:60344"/>
    </cofactor>
</comment>
<evidence type="ECO:0000256" key="7">
    <source>
        <dbReference type="ARBA" id="ARBA00022723"/>
    </source>
</evidence>
<evidence type="ECO:0000256" key="2">
    <source>
        <dbReference type="ARBA" id="ARBA00004651"/>
    </source>
</evidence>
<keyword evidence="8" id="KW-0249">Electron transport</keyword>
<keyword evidence="4" id="KW-1003">Cell membrane</keyword>
<evidence type="ECO:0000313" key="16">
    <source>
        <dbReference type="Proteomes" id="UP001597158"/>
    </source>
</evidence>
<accession>A0ABW3WID1</accession>
<evidence type="ECO:0000256" key="3">
    <source>
        <dbReference type="ARBA" id="ARBA00022448"/>
    </source>
</evidence>
<keyword evidence="9 13" id="KW-1133">Transmembrane helix</keyword>
<organism evidence="15 16">
    <name type="scientific">Thauera mechernichensis</name>
    <dbReference type="NCBI Taxonomy" id="82788"/>
    <lineage>
        <taxon>Bacteria</taxon>
        <taxon>Pseudomonadati</taxon>
        <taxon>Pseudomonadota</taxon>
        <taxon>Betaproteobacteria</taxon>
        <taxon>Rhodocyclales</taxon>
        <taxon>Zoogloeaceae</taxon>
        <taxon>Thauera</taxon>
    </lineage>
</organism>
<feature type="transmembrane region" description="Helical" evidence="13">
    <location>
        <begin position="45"/>
        <end position="66"/>
    </location>
</feature>
<evidence type="ECO:0000256" key="10">
    <source>
        <dbReference type="ARBA" id="ARBA00023004"/>
    </source>
</evidence>
<dbReference type="SUPFAM" id="SSF81342">
    <property type="entry name" value="Transmembrane di-heme cytochromes"/>
    <property type="match status" value="1"/>
</dbReference>
<keyword evidence="5" id="KW-0349">Heme</keyword>
<name>A0ABW3WID1_9RHOO</name>
<dbReference type="PANTHER" id="PTHR30529:SF1">
    <property type="entry name" value="CYTOCHROME B561 HOMOLOG 2"/>
    <property type="match status" value="1"/>
</dbReference>
<comment type="subcellular location">
    <subcellularLocation>
        <location evidence="2">Cell membrane</location>
        <topology evidence="2">Multi-pass membrane protein</topology>
    </subcellularLocation>
</comment>
<dbReference type="PANTHER" id="PTHR30529">
    <property type="entry name" value="CYTOCHROME B561"/>
    <property type="match status" value="1"/>
</dbReference>
<evidence type="ECO:0000256" key="12">
    <source>
        <dbReference type="ARBA" id="ARBA00037975"/>
    </source>
</evidence>
<feature type="transmembrane region" description="Helical" evidence="13">
    <location>
        <begin position="12"/>
        <end position="33"/>
    </location>
</feature>
<reference evidence="16" key="1">
    <citation type="journal article" date="2019" name="Int. J. Syst. Evol. Microbiol.">
        <title>The Global Catalogue of Microorganisms (GCM) 10K type strain sequencing project: providing services to taxonomists for standard genome sequencing and annotation.</title>
        <authorList>
            <consortium name="The Broad Institute Genomics Platform"/>
            <consortium name="The Broad Institute Genome Sequencing Center for Infectious Disease"/>
            <person name="Wu L."/>
            <person name="Ma J."/>
        </authorList>
    </citation>
    <scope>NUCLEOTIDE SEQUENCE [LARGE SCALE GENOMIC DNA]</scope>
    <source>
        <strain evidence="16">CCUG 48884</strain>
    </source>
</reference>
<evidence type="ECO:0000256" key="1">
    <source>
        <dbReference type="ARBA" id="ARBA00001970"/>
    </source>
</evidence>
<dbReference type="RefSeq" id="WP_277830630.1">
    <property type="nucleotide sequence ID" value="NZ_JARQZE010000002.1"/>
</dbReference>
<evidence type="ECO:0000256" key="5">
    <source>
        <dbReference type="ARBA" id="ARBA00022617"/>
    </source>
</evidence>
<protein>
    <submittedName>
        <fullName evidence="15">Cytochrome b</fullName>
    </submittedName>
</protein>
<evidence type="ECO:0000256" key="8">
    <source>
        <dbReference type="ARBA" id="ARBA00022982"/>
    </source>
</evidence>
<dbReference type="EMBL" id="JBHTMC010000024">
    <property type="protein sequence ID" value="MFD1264498.1"/>
    <property type="molecule type" value="Genomic_DNA"/>
</dbReference>
<keyword evidence="3" id="KW-0813">Transport</keyword>
<gene>
    <name evidence="15" type="ORF">ACFQ4M_12995</name>
</gene>
<keyword evidence="6 13" id="KW-0812">Transmembrane</keyword>
<evidence type="ECO:0000256" key="13">
    <source>
        <dbReference type="SAM" id="Phobius"/>
    </source>
</evidence>
<proteinExistence type="inferred from homology"/>
<sequence>MNTMNKTYPNPFVASHWLLALLVIAAAALGWYMVDIPQRTPERAYFFNLHKSFGLLALIMILLLTMQRRRFSPPPLPATLPPWQHRAAAWGHLAMYLLLLGSALSGYVGTNFSRWGIDFFGLFSLPSWGPENREAYQFLKIVHIWTTNLLAALVALHVAAVIKHAVHGEGVLRRMWFRHPVPERSADAE</sequence>
<evidence type="ECO:0000259" key="14">
    <source>
        <dbReference type="Pfam" id="PF01292"/>
    </source>
</evidence>
<feature type="domain" description="Cytochrome b561 bacterial/Ni-hydrogenase" evidence="14">
    <location>
        <begin position="8"/>
        <end position="177"/>
    </location>
</feature>